<feature type="signal peptide" evidence="2">
    <location>
        <begin position="1"/>
        <end position="20"/>
    </location>
</feature>
<dbReference type="STRING" id="525897.Dbac_0737"/>
<dbReference type="HOGENOM" id="CLU_156528_0_0_7"/>
<dbReference type="EMBL" id="CP001629">
    <property type="protein sequence ID" value="ACU88858.1"/>
    <property type="molecule type" value="Genomic_DNA"/>
</dbReference>
<feature type="region of interest" description="Disordered" evidence="1">
    <location>
        <begin position="75"/>
        <end position="104"/>
    </location>
</feature>
<proteinExistence type="predicted"/>
<protein>
    <recommendedName>
        <fullName evidence="5">Secreted protein</fullName>
    </recommendedName>
</protein>
<feature type="chain" id="PRO_5002979542" description="Secreted protein" evidence="2">
    <location>
        <begin position="21"/>
        <end position="104"/>
    </location>
</feature>
<dbReference type="AlphaFoldDB" id="C7LNH3"/>
<sequence length="104" mass="11467">MTLFTKTLVFLFITALPAHAGQVTKTHADDRNRNSSLNFESVFESYQPYRHQPVAPWQQSNKRVGEVGGWRTYAREAAESEGAETAPRSGPDASQPAHDHGSAP</sequence>
<accession>C7LNH3</accession>
<evidence type="ECO:0000256" key="1">
    <source>
        <dbReference type="SAM" id="MobiDB-lite"/>
    </source>
</evidence>
<reference evidence="3 4" key="1">
    <citation type="journal article" date="2009" name="Stand. Genomic Sci.">
        <title>Complete genome sequence of Desulfomicrobium baculatum type strain (X).</title>
        <authorList>
            <person name="Copeland A."/>
            <person name="Spring S."/>
            <person name="Goker M."/>
            <person name="Schneider S."/>
            <person name="Lapidus A."/>
            <person name="Del Rio T.G."/>
            <person name="Tice H."/>
            <person name="Cheng J.F."/>
            <person name="Chen F."/>
            <person name="Nolan M."/>
            <person name="Bruce D."/>
            <person name="Goodwin L."/>
            <person name="Pitluck S."/>
            <person name="Ivanova N."/>
            <person name="Mavrommatis K."/>
            <person name="Ovchinnikova G."/>
            <person name="Pati A."/>
            <person name="Chen A."/>
            <person name="Palaniappan K."/>
            <person name="Land M."/>
            <person name="Hauser L."/>
            <person name="Chang Y.J."/>
            <person name="Jeffries C.C."/>
            <person name="Meincke L."/>
            <person name="Sims D."/>
            <person name="Brettin T."/>
            <person name="Detter J.C."/>
            <person name="Han C."/>
            <person name="Chain P."/>
            <person name="Bristow J."/>
            <person name="Eisen J.A."/>
            <person name="Markowitz V."/>
            <person name="Hugenholtz P."/>
            <person name="Kyrpides N.C."/>
            <person name="Klenk H.P."/>
            <person name="Lucas S."/>
        </authorList>
    </citation>
    <scope>NUCLEOTIDE SEQUENCE [LARGE SCALE GENOMIC DNA]</scope>
    <source>
        <strain evidence="4">DSM 4028 / VKM B-1378 / X</strain>
    </source>
</reference>
<dbReference type="Proteomes" id="UP000002216">
    <property type="component" value="Chromosome"/>
</dbReference>
<organism evidence="3 4">
    <name type="scientific">Desulfomicrobium baculatum (strain DSM 4028 / VKM B-1378 / X)</name>
    <name type="common">Desulfovibrio baculatus</name>
    <dbReference type="NCBI Taxonomy" id="525897"/>
    <lineage>
        <taxon>Bacteria</taxon>
        <taxon>Pseudomonadati</taxon>
        <taxon>Thermodesulfobacteriota</taxon>
        <taxon>Desulfovibrionia</taxon>
        <taxon>Desulfovibrionales</taxon>
        <taxon>Desulfomicrobiaceae</taxon>
        <taxon>Desulfomicrobium</taxon>
    </lineage>
</organism>
<evidence type="ECO:0000313" key="3">
    <source>
        <dbReference type="EMBL" id="ACU88858.1"/>
    </source>
</evidence>
<evidence type="ECO:0000313" key="4">
    <source>
        <dbReference type="Proteomes" id="UP000002216"/>
    </source>
</evidence>
<gene>
    <name evidence="3" type="ordered locus">Dbac_0737</name>
</gene>
<evidence type="ECO:0000256" key="2">
    <source>
        <dbReference type="SAM" id="SignalP"/>
    </source>
</evidence>
<keyword evidence="4" id="KW-1185">Reference proteome</keyword>
<evidence type="ECO:0008006" key="5">
    <source>
        <dbReference type="Google" id="ProtNLM"/>
    </source>
</evidence>
<dbReference type="KEGG" id="dba:Dbac_0737"/>
<name>C7LNH3_DESBD</name>
<keyword evidence="2" id="KW-0732">Signal</keyword>